<reference evidence="2" key="1">
    <citation type="submission" date="2023-06" db="EMBL/GenBank/DDBJ databases">
        <authorList>
            <consortium name="Lawrence Berkeley National Laboratory"/>
            <person name="Ahrendt S."/>
            <person name="Sahu N."/>
            <person name="Indic B."/>
            <person name="Wong-Bajracharya J."/>
            <person name="Merenyi Z."/>
            <person name="Ke H.-M."/>
            <person name="Monk M."/>
            <person name="Kocsube S."/>
            <person name="Drula E."/>
            <person name="Lipzen A."/>
            <person name="Balint B."/>
            <person name="Henrissat B."/>
            <person name="Andreopoulos B."/>
            <person name="Martin F.M."/>
            <person name="Harder C.B."/>
            <person name="Rigling D."/>
            <person name="Ford K.L."/>
            <person name="Foster G.D."/>
            <person name="Pangilinan J."/>
            <person name="Papanicolaou A."/>
            <person name="Barry K."/>
            <person name="LaButti K."/>
            <person name="Viragh M."/>
            <person name="Koriabine M."/>
            <person name="Yan M."/>
            <person name="Riley R."/>
            <person name="Champramary S."/>
            <person name="Plett K.L."/>
            <person name="Tsai I.J."/>
            <person name="Slot J."/>
            <person name="Sipos G."/>
            <person name="Plett J."/>
            <person name="Nagy L.G."/>
            <person name="Grigoriev I.V."/>
        </authorList>
    </citation>
    <scope>NUCLEOTIDE SEQUENCE</scope>
    <source>
        <strain evidence="2">ICMP 16352</strain>
    </source>
</reference>
<keyword evidence="3" id="KW-1185">Reference proteome</keyword>
<evidence type="ECO:0000256" key="1">
    <source>
        <dbReference type="SAM" id="Phobius"/>
    </source>
</evidence>
<protein>
    <submittedName>
        <fullName evidence="2">Uncharacterized protein</fullName>
    </submittedName>
</protein>
<keyword evidence="1" id="KW-1133">Transmembrane helix</keyword>
<accession>A0AA39U8Y3</accession>
<evidence type="ECO:0000313" key="3">
    <source>
        <dbReference type="Proteomes" id="UP001175227"/>
    </source>
</evidence>
<gene>
    <name evidence="2" type="ORF">IW261DRAFT_1421156</name>
</gene>
<dbReference type="AlphaFoldDB" id="A0AA39U8Y3"/>
<dbReference type="Proteomes" id="UP001175227">
    <property type="component" value="Unassembled WGS sequence"/>
</dbReference>
<comment type="caution">
    <text evidence="2">The sequence shown here is derived from an EMBL/GenBank/DDBJ whole genome shotgun (WGS) entry which is preliminary data.</text>
</comment>
<name>A0AA39U8Y3_9AGAR</name>
<dbReference type="EMBL" id="JAUEPR010000017">
    <property type="protein sequence ID" value="KAK0477463.1"/>
    <property type="molecule type" value="Genomic_DNA"/>
</dbReference>
<keyword evidence="1" id="KW-0472">Membrane</keyword>
<evidence type="ECO:0000313" key="2">
    <source>
        <dbReference type="EMBL" id="KAK0477463.1"/>
    </source>
</evidence>
<feature type="transmembrane region" description="Helical" evidence="1">
    <location>
        <begin position="6"/>
        <end position="29"/>
    </location>
</feature>
<organism evidence="2 3">
    <name type="scientific">Armillaria novae-zelandiae</name>
    <dbReference type="NCBI Taxonomy" id="153914"/>
    <lineage>
        <taxon>Eukaryota</taxon>
        <taxon>Fungi</taxon>
        <taxon>Dikarya</taxon>
        <taxon>Basidiomycota</taxon>
        <taxon>Agaricomycotina</taxon>
        <taxon>Agaricomycetes</taxon>
        <taxon>Agaricomycetidae</taxon>
        <taxon>Agaricales</taxon>
        <taxon>Marasmiineae</taxon>
        <taxon>Physalacriaceae</taxon>
        <taxon>Armillaria</taxon>
    </lineage>
</organism>
<sequence length="114" mass="12827">MTEASLGFLSVLSSMSLFVTATFATYPMVNFQGRFSGKTWVNDTPEETIILGTKDKEYFTSGAQPWKSILDSLGGEIDHHRSKYGNELLLEFWRIKRAVKVSTEATKAVRVPFN</sequence>
<proteinExistence type="predicted"/>
<keyword evidence="1" id="KW-0812">Transmembrane</keyword>